<feature type="compositionally biased region" description="Low complexity" evidence="1">
    <location>
        <begin position="93"/>
        <end position="108"/>
    </location>
</feature>
<accession>A0A4V4HVT7</accession>
<dbReference type="EMBL" id="PQXL01000024">
    <property type="protein sequence ID" value="THV54566.1"/>
    <property type="molecule type" value="Genomic_DNA"/>
</dbReference>
<sequence length="195" mass="22439">MPWPNSLYQRPPIPTPSESTKNTTSPPQPKLDDRADHKSPPPSVSPPEPDRRFSSISPTSVIPTRTQSSPSPPHLTAEDLLALTSQPLSHGGAWSSASASTSPAPRARFLPQATEKIYTWPYGEMHPKTARQIADDKRWVSRRKNRENYKRIEAKEEHLAQQRERERWFKPAKKIEYYEEEGAKNWGAWEKKKWY</sequence>
<dbReference type="AlphaFoldDB" id="A0A4V4HVT7"/>
<comment type="caution">
    <text evidence="2">The sequence shown here is derived from an EMBL/GenBank/DDBJ whole genome shotgun (WGS) entry which is preliminary data.</text>
</comment>
<dbReference type="OrthoDB" id="3538336at2759"/>
<protein>
    <submittedName>
        <fullName evidence="2">Uncharacterized protein</fullName>
    </submittedName>
</protein>
<gene>
    <name evidence="2" type="ORF">BGAL_0024g00310</name>
</gene>
<evidence type="ECO:0000313" key="3">
    <source>
        <dbReference type="Proteomes" id="UP000308671"/>
    </source>
</evidence>
<feature type="compositionally biased region" description="Polar residues" evidence="1">
    <location>
        <begin position="54"/>
        <end position="69"/>
    </location>
</feature>
<dbReference type="Proteomes" id="UP000308671">
    <property type="component" value="Unassembled WGS sequence"/>
</dbReference>
<feature type="compositionally biased region" description="Polar residues" evidence="1">
    <location>
        <begin position="16"/>
        <end position="25"/>
    </location>
</feature>
<name>A0A4V4HVT7_9HELO</name>
<organism evidence="2 3">
    <name type="scientific">Botrytis galanthina</name>
    <dbReference type="NCBI Taxonomy" id="278940"/>
    <lineage>
        <taxon>Eukaryota</taxon>
        <taxon>Fungi</taxon>
        <taxon>Dikarya</taxon>
        <taxon>Ascomycota</taxon>
        <taxon>Pezizomycotina</taxon>
        <taxon>Leotiomycetes</taxon>
        <taxon>Helotiales</taxon>
        <taxon>Sclerotiniaceae</taxon>
        <taxon>Botrytis</taxon>
    </lineage>
</organism>
<feature type="compositionally biased region" description="Basic and acidic residues" evidence="1">
    <location>
        <begin position="30"/>
        <end position="39"/>
    </location>
</feature>
<keyword evidence="3" id="KW-1185">Reference proteome</keyword>
<evidence type="ECO:0000256" key="1">
    <source>
        <dbReference type="SAM" id="MobiDB-lite"/>
    </source>
</evidence>
<proteinExistence type="predicted"/>
<reference evidence="2 3" key="1">
    <citation type="submission" date="2017-12" db="EMBL/GenBank/DDBJ databases">
        <title>Comparative genomics of Botrytis spp.</title>
        <authorList>
            <person name="Valero-Jimenez C.A."/>
            <person name="Tapia P."/>
            <person name="Veloso J."/>
            <person name="Silva-Moreno E."/>
            <person name="Staats M."/>
            <person name="Valdes J.H."/>
            <person name="Van Kan J.A.L."/>
        </authorList>
    </citation>
    <scope>NUCLEOTIDE SEQUENCE [LARGE SCALE GENOMIC DNA]</scope>
    <source>
        <strain evidence="2 3">MUCL435</strain>
    </source>
</reference>
<feature type="region of interest" description="Disordered" evidence="1">
    <location>
        <begin position="1"/>
        <end position="110"/>
    </location>
</feature>
<evidence type="ECO:0000313" key="2">
    <source>
        <dbReference type="EMBL" id="THV54566.1"/>
    </source>
</evidence>